<evidence type="ECO:0008006" key="4">
    <source>
        <dbReference type="Google" id="ProtNLM"/>
    </source>
</evidence>
<keyword evidence="1" id="KW-0472">Membrane</keyword>
<reference evidence="2 3" key="1">
    <citation type="submission" date="2017-01" db="EMBL/GenBank/DDBJ databases">
        <title>Novel large sulfur bacteria in the metagenomes of groundwater-fed chemosynthetic microbial mats in the Lake Huron basin.</title>
        <authorList>
            <person name="Sharrar A.M."/>
            <person name="Flood B.E."/>
            <person name="Bailey J.V."/>
            <person name="Jones D.S."/>
            <person name="Biddanda B."/>
            <person name="Ruberg S.A."/>
            <person name="Marcus D.N."/>
            <person name="Dick G.J."/>
        </authorList>
    </citation>
    <scope>NUCLEOTIDE SEQUENCE [LARGE SCALE GENOMIC DNA]</scope>
    <source>
        <strain evidence="2">A8</strain>
    </source>
</reference>
<proteinExistence type="predicted"/>
<feature type="non-terminal residue" evidence="2">
    <location>
        <position position="141"/>
    </location>
</feature>
<organism evidence="2 3">
    <name type="scientific">Thiothrix lacustris</name>
    <dbReference type="NCBI Taxonomy" id="525917"/>
    <lineage>
        <taxon>Bacteria</taxon>
        <taxon>Pseudomonadati</taxon>
        <taxon>Pseudomonadota</taxon>
        <taxon>Gammaproteobacteria</taxon>
        <taxon>Thiotrichales</taxon>
        <taxon>Thiotrichaceae</taxon>
        <taxon>Thiothrix</taxon>
    </lineage>
</organism>
<dbReference type="Pfam" id="PF04307">
    <property type="entry name" value="YdjM"/>
    <property type="match status" value="1"/>
</dbReference>
<gene>
    <name evidence="2" type="ORF">BWK73_52690</name>
</gene>
<feature type="transmembrane region" description="Helical" evidence="1">
    <location>
        <begin position="76"/>
        <end position="98"/>
    </location>
</feature>
<dbReference type="InterPro" id="IPR007404">
    <property type="entry name" value="YdjM-like"/>
</dbReference>
<dbReference type="EMBL" id="MTEJ01000757">
    <property type="protein sequence ID" value="OQW98339.1"/>
    <property type="molecule type" value="Genomic_DNA"/>
</dbReference>
<evidence type="ECO:0000313" key="3">
    <source>
        <dbReference type="Proteomes" id="UP000192491"/>
    </source>
</evidence>
<accession>A0A1Y1Q7F9</accession>
<keyword evidence="1" id="KW-0812">Transmembrane</keyword>
<feature type="transmembrane region" description="Helical" evidence="1">
    <location>
        <begin position="51"/>
        <end position="69"/>
    </location>
</feature>
<sequence length="141" mass="15241">MKWFNHLLIAGSTCAVVAPALVPVALLGSTAPDWLEWVSGALGRKIKHRTTTHVATYWIAAMLFFGFLWDFHGIGLAFAYGGFTHVFADSLTIMGVPLLPGSDRRTNLFGGRLRTGEMGEFVVAGGIAAVCFFVASNLHTR</sequence>
<dbReference type="Proteomes" id="UP000192491">
    <property type="component" value="Unassembled WGS sequence"/>
</dbReference>
<evidence type="ECO:0000256" key="1">
    <source>
        <dbReference type="SAM" id="Phobius"/>
    </source>
</evidence>
<name>A0A1Y1Q7F9_9GAMM</name>
<evidence type="ECO:0000313" key="2">
    <source>
        <dbReference type="EMBL" id="OQW98339.1"/>
    </source>
</evidence>
<feature type="transmembrane region" description="Helical" evidence="1">
    <location>
        <begin position="118"/>
        <end position="138"/>
    </location>
</feature>
<comment type="caution">
    <text evidence="2">The sequence shown here is derived from an EMBL/GenBank/DDBJ whole genome shotgun (WGS) entry which is preliminary data.</text>
</comment>
<dbReference type="AlphaFoldDB" id="A0A1Y1Q7F9"/>
<protein>
    <recommendedName>
        <fullName evidence="4">Metal-dependent hydrolase</fullName>
    </recommendedName>
</protein>
<keyword evidence="1" id="KW-1133">Transmembrane helix</keyword>